<comment type="caution">
    <text evidence="2">The sequence shown here is derived from an EMBL/GenBank/DDBJ whole genome shotgun (WGS) entry which is preliminary data.</text>
</comment>
<accession>A0A150GG80</accession>
<feature type="compositionally biased region" description="Polar residues" evidence="1">
    <location>
        <begin position="234"/>
        <end position="244"/>
    </location>
</feature>
<protein>
    <submittedName>
        <fullName evidence="2">Uncharacterized protein</fullName>
    </submittedName>
</protein>
<gene>
    <name evidence="2" type="ORF">GPECTOR_25g434</name>
</gene>
<name>A0A150GG80_GONPE</name>
<proteinExistence type="predicted"/>
<feature type="compositionally biased region" description="Low complexity" evidence="1">
    <location>
        <begin position="183"/>
        <end position="196"/>
    </location>
</feature>
<dbReference type="Proteomes" id="UP000075714">
    <property type="component" value="Unassembled WGS sequence"/>
</dbReference>
<dbReference type="EMBL" id="LSYV01000026">
    <property type="protein sequence ID" value="KXZ48849.1"/>
    <property type="molecule type" value="Genomic_DNA"/>
</dbReference>
<dbReference type="STRING" id="33097.A0A150GG80"/>
<organism evidence="2 3">
    <name type="scientific">Gonium pectorale</name>
    <name type="common">Green alga</name>
    <dbReference type="NCBI Taxonomy" id="33097"/>
    <lineage>
        <taxon>Eukaryota</taxon>
        <taxon>Viridiplantae</taxon>
        <taxon>Chlorophyta</taxon>
        <taxon>core chlorophytes</taxon>
        <taxon>Chlorophyceae</taxon>
        <taxon>CS clade</taxon>
        <taxon>Chlamydomonadales</taxon>
        <taxon>Volvocaceae</taxon>
        <taxon>Gonium</taxon>
    </lineage>
</organism>
<feature type="compositionally biased region" description="Acidic residues" evidence="1">
    <location>
        <begin position="276"/>
        <end position="290"/>
    </location>
</feature>
<evidence type="ECO:0000313" key="2">
    <source>
        <dbReference type="EMBL" id="KXZ48849.1"/>
    </source>
</evidence>
<feature type="region of interest" description="Disordered" evidence="1">
    <location>
        <begin position="183"/>
        <end position="290"/>
    </location>
</feature>
<dbReference type="AlphaFoldDB" id="A0A150GG80"/>
<sequence length="290" mass="30049">MASLGVDQTRASDLRADVWDKLWRRAREFRSYERLKLLAMRVAVEEKRVNSARNAVPQPKLSEQMVWAKLPGTANQYGPVAKSKLAAAEGKGAGIGSMAASLAAPSKSFATYAPSPRASAAPSVRASAAPSVRGSAAPSARASAAGAPPAAMAAATPGTSGDYDYSNLSNTYDAEEEATFYQQPAAAAPPAAQRQASGRTASVPASVLASSRPASVRGSAAPSARASRAGTPPLTAQPSESGSVAASRELSRELTPQASQPQGRGGKRYETTDSVPDFEEEPVPDEEDEF</sequence>
<evidence type="ECO:0000256" key="1">
    <source>
        <dbReference type="SAM" id="MobiDB-lite"/>
    </source>
</evidence>
<evidence type="ECO:0000313" key="3">
    <source>
        <dbReference type="Proteomes" id="UP000075714"/>
    </source>
</evidence>
<feature type="region of interest" description="Disordered" evidence="1">
    <location>
        <begin position="140"/>
        <end position="160"/>
    </location>
</feature>
<reference evidence="3" key="1">
    <citation type="journal article" date="2016" name="Nat. Commun.">
        <title>The Gonium pectorale genome demonstrates co-option of cell cycle regulation during the evolution of multicellularity.</title>
        <authorList>
            <person name="Hanschen E.R."/>
            <person name="Marriage T.N."/>
            <person name="Ferris P.J."/>
            <person name="Hamaji T."/>
            <person name="Toyoda A."/>
            <person name="Fujiyama A."/>
            <person name="Neme R."/>
            <person name="Noguchi H."/>
            <person name="Minakuchi Y."/>
            <person name="Suzuki M."/>
            <person name="Kawai-Toyooka H."/>
            <person name="Smith D.R."/>
            <person name="Sparks H."/>
            <person name="Anderson J."/>
            <person name="Bakaric R."/>
            <person name="Luria V."/>
            <person name="Karger A."/>
            <person name="Kirschner M.W."/>
            <person name="Durand P.M."/>
            <person name="Michod R.E."/>
            <person name="Nozaki H."/>
            <person name="Olson B.J."/>
        </authorList>
    </citation>
    <scope>NUCLEOTIDE SEQUENCE [LARGE SCALE GENOMIC DNA]</scope>
    <source>
        <strain evidence="3">NIES-2863</strain>
    </source>
</reference>
<keyword evidence="3" id="KW-1185">Reference proteome</keyword>
<feature type="compositionally biased region" description="Low complexity" evidence="1">
    <location>
        <begin position="209"/>
        <end position="230"/>
    </location>
</feature>